<keyword evidence="2" id="KW-0808">Transferase</keyword>
<dbReference type="SFLD" id="SFLDG01018">
    <property type="entry name" value="Squalene/Phytoene_Synthase_Lik"/>
    <property type="match status" value="1"/>
</dbReference>
<evidence type="ECO:0000256" key="2">
    <source>
        <dbReference type="ARBA" id="ARBA00022679"/>
    </source>
</evidence>
<dbReference type="PROSITE" id="PS01045">
    <property type="entry name" value="SQUALEN_PHYTOEN_SYN_2"/>
    <property type="match status" value="1"/>
</dbReference>
<reference evidence="4" key="1">
    <citation type="submission" date="2018-12" db="EMBL/GenBank/DDBJ databases">
        <title>Tengunoibacter tsumagoiensis gen. nov., sp. nov., Dictyobacter kobayashii sp. nov., D. alpinus sp. nov., and D. joshuensis sp. nov. and description of Dictyobacteraceae fam. nov. within the order Ktedonobacterales isolated from Tengu-no-mugimeshi.</title>
        <authorList>
            <person name="Wang C.M."/>
            <person name="Zheng Y."/>
            <person name="Sakai Y."/>
            <person name="Toyoda A."/>
            <person name="Minakuchi Y."/>
            <person name="Abe K."/>
            <person name="Yokota A."/>
            <person name="Yabe S."/>
        </authorList>
    </citation>
    <scope>NUCLEOTIDE SEQUENCE [LARGE SCALE GENOMIC DNA]</scope>
    <source>
        <strain evidence="4">Uno3</strain>
    </source>
</reference>
<dbReference type="EMBL" id="BIFR01000001">
    <property type="protein sequence ID" value="GCE13952.1"/>
    <property type="molecule type" value="Genomic_DNA"/>
</dbReference>
<protein>
    <submittedName>
        <fullName evidence="3">Phytoene desaturase</fullName>
    </submittedName>
</protein>
<dbReference type="AlphaFoldDB" id="A0A402A4B6"/>
<evidence type="ECO:0000256" key="1">
    <source>
        <dbReference type="ARBA" id="ARBA00004829"/>
    </source>
</evidence>
<dbReference type="SFLD" id="SFLDS00005">
    <property type="entry name" value="Isoprenoid_Synthase_Type_I"/>
    <property type="match status" value="1"/>
</dbReference>
<dbReference type="SFLD" id="SFLDG01212">
    <property type="entry name" value="Phytoene_synthase_like"/>
    <property type="match status" value="1"/>
</dbReference>
<dbReference type="GO" id="GO:0051996">
    <property type="term" value="F:squalene synthase [NAD(P)H] activity"/>
    <property type="evidence" value="ECO:0007669"/>
    <property type="project" value="InterPro"/>
</dbReference>
<dbReference type="GO" id="GO:0016117">
    <property type="term" value="P:carotenoid biosynthetic process"/>
    <property type="evidence" value="ECO:0007669"/>
    <property type="project" value="UniProtKB-ARBA"/>
</dbReference>
<dbReference type="PANTHER" id="PTHR31480">
    <property type="entry name" value="BIFUNCTIONAL LYCOPENE CYCLASE/PHYTOENE SYNTHASE"/>
    <property type="match status" value="1"/>
</dbReference>
<dbReference type="InterPro" id="IPR019845">
    <property type="entry name" value="Squalene/phytoene_synthase_CS"/>
</dbReference>
<evidence type="ECO:0000313" key="4">
    <source>
        <dbReference type="Proteomes" id="UP000287352"/>
    </source>
</evidence>
<dbReference type="Pfam" id="PF00494">
    <property type="entry name" value="SQS_PSY"/>
    <property type="match status" value="1"/>
</dbReference>
<dbReference type="CDD" id="cd00683">
    <property type="entry name" value="Trans_IPPS_HH"/>
    <property type="match status" value="1"/>
</dbReference>
<dbReference type="InterPro" id="IPR044843">
    <property type="entry name" value="Trans_IPPS_bact-type"/>
</dbReference>
<dbReference type="InterPro" id="IPR033904">
    <property type="entry name" value="Trans_IPPS_HH"/>
</dbReference>
<comment type="caution">
    <text evidence="3">The sequence shown here is derived from an EMBL/GenBank/DDBJ whole genome shotgun (WGS) entry which is preliminary data.</text>
</comment>
<keyword evidence="4" id="KW-1185">Reference proteome</keyword>
<dbReference type="GO" id="GO:0004311">
    <property type="term" value="F:geranylgeranyl diphosphate synthase activity"/>
    <property type="evidence" value="ECO:0007669"/>
    <property type="project" value="InterPro"/>
</dbReference>
<dbReference type="InterPro" id="IPR002060">
    <property type="entry name" value="Squ/phyt_synthse"/>
</dbReference>
<organism evidence="3 4">
    <name type="scientific">Tengunoibacter tsumagoiensis</name>
    <dbReference type="NCBI Taxonomy" id="2014871"/>
    <lineage>
        <taxon>Bacteria</taxon>
        <taxon>Bacillati</taxon>
        <taxon>Chloroflexota</taxon>
        <taxon>Ktedonobacteria</taxon>
        <taxon>Ktedonobacterales</taxon>
        <taxon>Dictyobacteraceae</taxon>
        <taxon>Tengunoibacter</taxon>
    </lineage>
</organism>
<evidence type="ECO:0000313" key="3">
    <source>
        <dbReference type="EMBL" id="GCE13952.1"/>
    </source>
</evidence>
<sequence length="301" mass="34796">MRQELVTDAYEYCRQVTQRASKTFYWGSIFLPPAKRRAVWAVYALCRVIDDIVDEAVDGPAVGHLCGSSSPERALDEWREGLTRIYETGRAGDNPVQRAWSEMLEHYAVPLQPALELLDGVAMDLTMNRYQTFEDLYLYCYRVAGTVGLLTSPIFGYHSEEALPHAVELGVALQLTNILRDVGEDARRNRIYLPMDEIHRFGYSEEELMNGVINHAFRDLICFQMERANEYYRKAQPGIALLDTDCQLAVRLSGTLYRRILDRIRLNNYNVFTQRASVPLKTKLMTVSTHWFMQQFDLYVR</sequence>
<dbReference type="Proteomes" id="UP000287352">
    <property type="component" value="Unassembled WGS sequence"/>
</dbReference>
<dbReference type="SUPFAM" id="SSF48576">
    <property type="entry name" value="Terpenoid synthases"/>
    <property type="match status" value="1"/>
</dbReference>
<accession>A0A402A4B6</accession>
<gene>
    <name evidence="3" type="ORF">KTT_38110</name>
</gene>
<comment type="pathway">
    <text evidence="1">Carotenoid biosynthesis.</text>
</comment>
<proteinExistence type="predicted"/>
<name>A0A402A4B6_9CHLR</name>
<dbReference type="Gene3D" id="1.10.600.10">
    <property type="entry name" value="Farnesyl Diphosphate Synthase"/>
    <property type="match status" value="1"/>
</dbReference>
<dbReference type="InterPro" id="IPR008949">
    <property type="entry name" value="Isoprenoid_synthase_dom_sf"/>
</dbReference>